<dbReference type="SMART" id="SM00116">
    <property type="entry name" value="CBS"/>
    <property type="match status" value="1"/>
</dbReference>
<dbReference type="CDD" id="cd04623">
    <property type="entry name" value="CBS_pair_bac_euk"/>
    <property type="match status" value="1"/>
</dbReference>
<dbReference type="PROSITE" id="PS51371">
    <property type="entry name" value="CBS"/>
    <property type="match status" value="1"/>
</dbReference>
<evidence type="ECO:0000256" key="2">
    <source>
        <dbReference type="PROSITE-ProRule" id="PRU00703"/>
    </source>
</evidence>
<keyword evidence="1 2" id="KW-0129">CBS domain</keyword>
<keyword evidence="5" id="KW-1185">Reference proteome</keyword>
<dbReference type="PANTHER" id="PTHR43080:SF2">
    <property type="entry name" value="CBS DOMAIN-CONTAINING PROTEIN"/>
    <property type="match status" value="1"/>
</dbReference>
<dbReference type="InterPro" id="IPR000644">
    <property type="entry name" value="CBS_dom"/>
</dbReference>
<comment type="caution">
    <text evidence="4">The sequence shown here is derived from an EMBL/GenBank/DDBJ whole genome shotgun (WGS) entry which is preliminary data.</text>
</comment>
<evidence type="ECO:0000256" key="1">
    <source>
        <dbReference type="ARBA" id="ARBA00023122"/>
    </source>
</evidence>
<proteinExistence type="predicted"/>
<accession>A0A9D4YWD0</accession>
<dbReference type="Gene3D" id="3.10.580.10">
    <property type="entry name" value="CBS-domain"/>
    <property type="match status" value="1"/>
</dbReference>
<dbReference type="OrthoDB" id="418595at2759"/>
<evidence type="ECO:0000259" key="3">
    <source>
        <dbReference type="PROSITE" id="PS51371"/>
    </source>
</evidence>
<reference evidence="4" key="2">
    <citation type="submission" date="2020-11" db="EMBL/GenBank/DDBJ databases">
        <authorList>
            <person name="Cecchin M."/>
            <person name="Marcolungo L."/>
            <person name="Rossato M."/>
            <person name="Girolomoni L."/>
            <person name="Cosentino E."/>
            <person name="Cuine S."/>
            <person name="Li-Beisson Y."/>
            <person name="Delledonne M."/>
            <person name="Ballottari M."/>
        </authorList>
    </citation>
    <scope>NUCLEOTIDE SEQUENCE</scope>
    <source>
        <strain evidence="4">211/11P</strain>
        <tissue evidence="4">Whole cell</tissue>
    </source>
</reference>
<gene>
    <name evidence="4" type="ORF">D9Q98_010188</name>
</gene>
<protein>
    <recommendedName>
        <fullName evidence="3">CBS domain-containing protein</fullName>
    </recommendedName>
</protein>
<organism evidence="4 5">
    <name type="scientific">Chlorella vulgaris</name>
    <name type="common">Green alga</name>
    <dbReference type="NCBI Taxonomy" id="3077"/>
    <lineage>
        <taxon>Eukaryota</taxon>
        <taxon>Viridiplantae</taxon>
        <taxon>Chlorophyta</taxon>
        <taxon>core chlorophytes</taxon>
        <taxon>Trebouxiophyceae</taxon>
        <taxon>Chlorellales</taxon>
        <taxon>Chlorellaceae</taxon>
        <taxon>Chlorella clade</taxon>
        <taxon>Chlorella</taxon>
    </lineage>
</organism>
<sequence>MALRLALSRMAPFASSRLAPQTFGSTGAWYSAEAAQDDAKTPSPDAETVGWGTTRVEALLRAKAEDSGAWLWCSSDDWVIDAVRKMTHANVGSLLVFDPSKMHLVRDKNTHQITNASTDAVVGLITERDYLTKVVVKGKMSNTTKVAEIMTPADKLATVTSQHSVLDVMELMVEKNFRHVPVMDKGNMQGMVSIRDVVHTMLKEHRQEVDRLNEYIQGTF</sequence>
<dbReference type="AlphaFoldDB" id="A0A9D4YWD0"/>
<dbReference type="PANTHER" id="PTHR43080">
    <property type="entry name" value="CBS DOMAIN-CONTAINING PROTEIN CBSX3, MITOCHONDRIAL"/>
    <property type="match status" value="1"/>
</dbReference>
<name>A0A9D4YWD0_CHLVU</name>
<dbReference type="Pfam" id="PF00571">
    <property type="entry name" value="CBS"/>
    <property type="match status" value="1"/>
</dbReference>
<dbReference type="SUPFAM" id="SSF54631">
    <property type="entry name" value="CBS-domain pair"/>
    <property type="match status" value="1"/>
</dbReference>
<feature type="domain" description="CBS" evidence="3">
    <location>
        <begin position="150"/>
        <end position="208"/>
    </location>
</feature>
<dbReference type="Proteomes" id="UP001055712">
    <property type="component" value="Unassembled WGS sequence"/>
</dbReference>
<dbReference type="InterPro" id="IPR046342">
    <property type="entry name" value="CBS_dom_sf"/>
</dbReference>
<dbReference type="InterPro" id="IPR051257">
    <property type="entry name" value="Diverse_CBS-Domain"/>
</dbReference>
<dbReference type="InterPro" id="IPR044725">
    <property type="entry name" value="CBSX3_CBS_dom"/>
</dbReference>
<evidence type="ECO:0000313" key="4">
    <source>
        <dbReference type="EMBL" id="KAI3429877.1"/>
    </source>
</evidence>
<dbReference type="EMBL" id="SIDB01000008">
    <property type="protein sequence ID" value="KAI3429877.1"/>
    <property type="molecule type" value="Genomic_DNA"/>
</dbReference>
<evidence type="ECO:0000313" key="5">
    <source>
        <dbReference type="Proteomes" id="UP001055712"/>
    </source>
</evidence>
<reference evidence="4" key="1">
    <citation type="journal article" date="2019" name="Plant J.">
        <title>Chlorella vulgaris genome assembly and annotation reveals the molecular basis for metabolic acclimation to high light conditions.</title>
        <authorList>
            <person name="Cecchin M."/>
            <person name="Marcolungo L."/>
            <person name="Rossato M."/>
            <person name="Girolomoni L."/>
            <person name="Cosentino E."/>
            <person name="Cuine S."/>
            <person name="Li-Beisson Y."/>
            <person name="Delledonne M."/>
            <person name="Ballottari M."/>
        </authorList>
    </citation>
    <scope>NUCLEOTIDE SEQUENCE</scope>
    <source>
        <strain evidence="4">211/11P</strain>
    </source>
</reference>